<keyword evidence="3" id="KW-1185">Reference proteome</keyword>
<proteinExistence type="predicted"/>
<dbReference type="Pfam" id="PF03544">
    <property type="entry name" value="TonB_C"/>
    <property type="match status" value="1"/>
</dbReference>
<name>A0A3A1P4L2_9SPHN</name>
<dbReference type="InterPro" id="IPR037682">
    <property type="entry name" value="TonB_C"/>
</dbReference>
<evidence type="ECO:0000313" key="2">
    <source>
        <dbReference type="EMBL" id="RIV87385.1"/>
    </source>
</evidence>
<feature type="domain" description="TonB C-terminal" evidence="1">
    <location>
        <begin position="54"/>
        <end position="122"/>
    </location>
</feature>
<dbReference type="RefSeq" id="WP_119592604.1">
    <property type="nucleotide sequence ID" value="NZ_QXFM01000074.1"/>
</dbReference>
<dbReference type="Proteomes" id="UP000265366">
    <property type="component" value="Unassembled WGS sequence"/>
</dbReference>
<dbReference type="EMBL" id="QXFM01000074">
    <property type="protein sequence ID" value="RIV87385.1"/>
    <property type="molecule type" value="Genomic_DNA"/>
</dbReference>
<dbReference type="Gene3D" id="3.30.1150.10">
    <property type="match status" value="1"/>
</dbReference>
<protein>
    <recommendedName>
        <fullName evidence="1">TonB C-terminal domain-containing protein</fullName>
    </recommendedName>
</protein>
<evidence type="ECO:0000259" key="1">
    <source>
        <dbReference type="Pfam" id="PF03544"/>
    </source>
</evidence>
<comment type="caution">
    <text evidence="2">The sequence shown here is derived from an EMBL/GenBank/DDBJ whole genome shotgun (WGS) entry which is preliminary data.</text>
</comment>
<dbReference type="SUPFAM" id="SSF74653">
    <property type="entry name" value="TolA/TonB C-terminal domain"/>
    <property type="match status" value="1"/>
</dbReference>
<reference evidence="2 3" key="1">
    <citation type="submission" date="2018-08" db="EMBL/GenBank/DDBJ databases">
        <title>Erythrobacter zhengii sp.nov., a bacterium isolated from deep-sea sediment.</title>
        <authorList>
            <person name="Fang C."/>
            <person name="Wu Y.-H."/>
            <person name="Sun C."/>
            <person name="Wang H."/>
            <person name="Cheng H."/>
            <person name="Meng F.-X."/>
            <person name="Wang C.-S."/>
            <person name="Xu X.-W."/>
        </authorList>
    </citation>
    <scope>NUCLEOTIDE SEQUENCE [LARGE SCALE GENOMIC DNA]</scope>
    <source>
        <strain evidence="2 3">CCTCC AB 2015396</strain>
    </source>
</reference>
<gene>
    <name evidence="2" type="ORF">D2V17_08295</name>
</gene>
<dbReference type="AlphaFoldDB" id="A0A3A1P4L2"/>
<dbReference type="OrthoDB" id="7585155at2"/>
<dbReference type="GO" id="GO:0055085">
    <property type="term" value="P:transmembrane transport"/>
    <property type="evidence" value="ECO:0007669"/>
    <property type="project" value="InterPro"/>
</dbReference>
<sequence length="201" mass="21376">MRKIAGYCAGPALVVGTLLATPLQARDEVPSDPVPVGDRSTWVTSEDWPPDLYQHETGGIVRAELAIDADGQVKNCRIVETSGYAPMDEVVCVRLTQRGKFKPARDVNGRPVNGLHRTSVVFGFDDSLPSVPEPGSVTMEVTLGADGTVSDCALVGTMPAAVTQPRCPAGVAFEPVRDAEGNAVRAVIRTTITVEHQILQD</sequence>
<organism evidence="2 3">
    <name type="scientific">Aurantiacibacter xanthus</name>
    <dbReference type="NCBI Taxonomy" id="1784712"/>
    <lineage>
        <taxon>Bacteria</taxon>
        <taxon>Pseudomonadati</taxon>
        <taxon>Pseudomonadota</taxon>
        <taxon>Alphaproteobacteria</taxon>
        <taxon>Sphingomonadales</taxon>
        <taxon>Erythrobacteraceae</taxon>
        <taxon>Aurantiacibacter</taxon>
    </lineage>
</organism>
<accession>A0A3A1P4L2</accession>
<evidence type="ECO:0000313" key="3">
    <source>
        <dbReference type="Proteomes" id="UP000265366"/>
    </source>
</evidence>